<dbReference type="RefSeq" id="WP_041953574.1">
    <property type="nucleotide sequence ID" value="NZ_CP009761.1"/>
</dbReference>
<evidence type="ECO:0000313" key="2">
    <source>
        <dbReference type="Proteomes" id="UP000031386"/>
    </source>
</evidence>
<dbReference type="Gene3D" id="3.30.70.120">
    <property type="match status" value="1"/>
</dbReference>
<gene>
    <name evidence="1" type="ORF">NW74_01730</name>
</gene>
<sequence length="90" mass="10237">MKLILAIIQDHIAQDVLNELSENKVRATKLSSTGGFFRKGNTTILIGIEEEKLDRVKEMILNISKNKETVDDKTANTVMFVLNMDQFIRV</sequence>
<dbReference type="SUPFAM" id="SSF54913">
    <property type="entry name" value="GlnB-like"/>
    <property type="match status" value="1"/>
</dbReference>
<protein>
    <recommendedName>
        <fullName evidence="3">Transcriptional regulator</fullName>
    </recommendedName>
</protein>
<dbReference type="InterPro" id="IPR011322">
    <property type="entry name" value="N-reg_PII-like_a/b"/>
</dbReference>
<evidence type="ECO:0000313" key="1">
    <source>
        <dbReference type="EMBL" id="AIZ36162.1"/>
    </source>
</evidence>
<dbReference type="Proteomes" id="UP000031386">
    <property type="component" value="Chromosome"/>
</dbReference>
<dbReference type="PANTHER" id="PTHR38456:SF1">
    <property type="entry name" value="CYCLIC DI-AMP RECEPTOR A"/>
    <property type="match status" value="1"/>
</dbReference>
<accession>A0A0B4S023</accession>
<dbReference type="STRING" id="33033.NW74_01730"/>
<keyword evidence="2" id="KW-1185">Reference proteome</keyword>
<dbReference type="InterPro" id="IPR015867">
    <property type="entry name" value="N-reg_PII/ATP_PRibTrfase_C"/>
</dbReference>
<dbReference type="Pfam" id="PF06153">
    <property type="entry name" value="CdAMP_rec"/>
    <property type="match status" value="1"/>
</dbReference>
<dbReference type="OrthoDB" id="9794275at2"/>
<organism evidence="1 2">
    <name type="scientific">Parvimonas micra</name>
    <dbReference type="NCBI Taxonomy" id="33033"/>
    <lineage>
        <taxon>Bacteria</taxon>
        <taxon>Bacillati</taxon>
        <taxon>Bacillota</taxon>
        <taxon>Tissierellia</taxon>
        <taxon>Tissierellales</taxon>
        <taxon>Peptoniphilaceae</taxon>
        <taxon>Parvimonas</taxon>
    </lineage>
</organism>
<dbReference type="InterPro" id="IPR010375">
    <property type="entry name" value="CdAMP_rec"/>
</dbReference>
<reference evidence="1 2" key="1">
    <citation type="submission" date="2014-10" db="EMBL/GenBank/DDBJ databases">
        <title>Complete genome sequence of Parvimonas micra KCOM 1535 (= ChDC B708).</title>
        <authorList>
            <person name="Kook J.-K."/>
            <person name="Park S.-N."/>
            <person name="Lim Y.K."/>
            <person name="Roh H."/>
        </authorList>
    </citation>
    <scope>NUCLEOTIDE SEQUENCE [LARGE SCALE GENOMIC DNA]</scope>
    <source>
        <strain evidence="2">KCOM 1535 / ChDC B708</strain>
    </source>
</reference>
<dbReference type="AlphaFoldDB" id="A0A0B4S023"/>
<evidence type="ECO:0008006" key="3">
    <source>
        <dbReference type="Google" id="ProtNLM"/>
    </source>
</evidence>
<dbReference type="EMBL" id="CP009761">
    <property type="protein sequence ID" value="AIZ36162.1"/>
    <property type="molecule type" value="Genomic_DNA"/>
</dbReference>
<proteinExistence type="predicted"/>
<dbReference type="KEGG" id="pmic:NW74_01730"/>
<dbReference type="PANTHER" id="PTHR38456">
    <property type="entry name" value="CYCLIC DI-AMP RECEPTOR A"/>
    <property type="match status" value="1"/>
</dbReference>
<name>A0A0B4S023_9FIRM</name>